<evidence type="ECO:0000313" key="1">
    <source>
        <dbReference type="EMBL" id="KAJ4435911.1"/>
    </source>
</evidence>
<dbReference type="PANTHER" id="PTHR47027:SF20">
    <property type="entry name" value="REVERSE TRANSCRIPTASE-LIKE PROTEIN WITH RNA-DIRECTED DNA POLYMERASE DOMAIN"/>
    <property type="match status" value="1"/>
</dbReference>
<organism evidence="1 2">
    <name type="scientific">Periplaneta americana</name>
    <name type="common">American cockroach</name>
    <name type="synonym">Blatta americana</name>
    <dbReference type="NCBI Taxonomy" id="6978"/>
    <lineage>
        <taxon>Eukaryota</taxon>
        <taxon>Metazoa</taxon>
        <taxon>Ecdysozoa</taxon>
        <taxon>Arthropoda</taxon>
        <taxon>Hexapoda</taxon>
        <taxon>Insecta</taxon>
        <taxon>Pterygota</taxon>
        <taxon>Neoptera</taxon>
        <taxon>Polyneoptera</taxon>
        <taxon>Dictyoptera</taxon>
        <taxon>Blattodea</taxon>
        <taxon>Blattoidea</taxon>
        <taxon>Blattidae</taxon>
        <taxon>Blattinae</taxon>
        <taxon>Periplaneta</taxon>
    </lineage>
</organism>
<dbReference type="EMBL" id="JAJSOF020000023">
    <property type="protein sequence ID" value="KAJ4435911.1"/>
    <property type="molecule type" value="Genomic_DNA"/>
</dbReference>
<dbReference type="Proteomes" id="UP001148838">
    <property type="component" value="Unassembled WGS sequence"/>
</dbReference>
<reference evidence="1 2" key="1">
    <citation type="journal article" date="2022" name="Allergy">
        <title>Genome assembly and annotation of Periplaneta americana reveal a comprehensive cockroach allergen profile.</title>
        <authorList>
            <person name="Wang L."/>
            <person name="Xiong Q."/>
            <person name="Saelim N."/>
            <person name="Wang L."/>
            <person name="Nong W."/>
            <person name="Wan A.T."/>
            <person name="Shi M."/>
            <person name="Liu X."/>
            <person name="Cao Q."/>
            <person name="Hui J.H.L."/>
            <person name="Sookrung N."/>
            <person name="Leung T.F."/>
            <person name="Tungtrongchitr A."/>
            <person name="Tsui S.K.W."/>
        </authorList>
    </citation>
    <scope>NUCLEOTIDE SEQUENCE [LARGE SCALE GENOMIC DNA]</scope>
    <source>
        <strain evidence="1">PWHHKU_190912</strain>
    </source>
</reference>
<dbReference type="PANTHER" id="PTHR47027">
    <property type="entry name" value="REVERSE TRANSCRIPTASE DOMAIN-CONTAINING PROTEIN"/>
    <property type="match status" value="1"/>
</dbReference>
<accession>A0ABQ8SP07</accession>
<name>A0ABQ8SP07_PERAM</name>
<gene>
    <name evidence="1" type="ORF">ANN_18531</name>
</gene>
<proteinExistence type="predicted"/>
<comment type="caution">
    <text evidence="1">The sequence shown here is derived from an EMBL/GenBank/DDBJ whole genome shotgun (WGS) entry which is preliminary data.</text>
</comment>
<sequence>MRVARCEAHLAQIRTKRKSWKDGMDRMSPTWVLVCELVYCSHWLIRIRKSDNALPHCVHTTLECIEKLDNCLKHRMFYSDLYSCDVQTTEKSHRKRSSLSAVQLLLSYITDLPTFMHNASTYNMCVLSDKSIQYIMNVENKLNKFLRLIGTIKRTLINKVDGQTVLKFYKALAIPTLLYGSETSILTRAQQRRIEAAEMRLLKPLAGFRLQVHKRNEDIRQELNIENITVIEKYRNNWYDHITRVPNDRIPFRTWCYRPTRRRRVGRPKRRWRDQFDR</sequence>
<protein>
    <submittedName>
        <fullName evidence="1">Uncharacterized protein</fullName>
    </submittedName>
</protein>
<evidence type="ECO:0000313" key="2">
    <source>
        <dbReference type="Proteomes" id="UP001148838"/>
    </source>
</evidence>
<keyword evidence="2" id="KW-1185">Reference proteome</keyword>